<keyword evidence="2" id="KW-1003">Cell membrane</keyword>
<evidence type="ECO:0000256" key="5">
    <source>
        <dbReference type="ARBA" id="ARBA00023136"/>
    </source>
</evidence>
<keyword evidence="5 6" id="KW-0472">Membrane</keyword>
<accession>A0ABU5IXB2</accession>
<dbReference type="Pfam" id="PF03899">
    <property type="entry name" value="ATP-synt_I"/>
    <property type="match status" value="1"/>
</dbReference>
<evidence type="ECO:0000313" key="7">
    <source>
        <dbReference type="EMBL" id="MDZ5471809.1"/>
    </source>
</evidence>
<feature type="transmembrane region" description="Helical" evidence="6">
    <location>
        <begin position="12"/>
        <end position="28"/>
    </location>
</feature>
<dbReference type="PANTHER" id="PTHR40035">
    <property type="entry name" value="ATP SYNTHASE PROTEIN I"/>
    <property type="match status" value="1"/>
</dbReference>
<evidence type="ECO:0000256" key="1">
    <source>
        <dbReference type="ARBA" id="ARBA00004651"/>
    </source>
</evidence>
<keyword evidence="3 6" id="KW-0812">Transmembrane</keyword>
<gene>
    <name evidence="7" type="ORF">SM124_08615</name>
</gene>
<comment type="subcellular location">
    <subcellularLocation>
        <location evidence="1">Cell membrane</location>
        <topology evidence="1">Multi-pass membrane protein</topology>
    </subcellularLocation>
</comment>
<dbReference type="InterPro" id="IPR039072">
    <property type="entry name" value="ATP_synth_I_Bacilli"/>
</dbReference>
<dbReference type="InterPro" id="IPR005598">
    <property type="entry name" value="ATP_synth_I"/>
</dbReference>
<reference evidence="7 8" key="1">
    <citation type="submission" date="2023-11" db="EMBL/GenBank/DDBJ databases">
        <title>Bacillus jintuensis, isolated from a mudflat on the Beibu Gulf coast.</title>
        <authorList>
            <person name="Li M."/>
        </authorList>
    </citation>
    <scope>NUCLEOTIDE SEQUENCE [LARGE SCALE GENOMIC DNA]</scope>
    <source>
        <strain evidence="7 8">31A1R</strain>
    </source>
</reference>
<feature type="transmembrane region" description="Helical" evidence="6">
    <location>
        <begin position="34"/>
        <end position="53"/>
    </location>
</feature>
<dbReference type="RefSeq" id="WP_322446103.1">
    <property type="nucleotide sequence ID" value="NZ_JAXOFX010000004.1"/>
</dbReference>
<evidence type="ECO:0000256" key="3">
    <source>
        <dbReference type="ARBA" id="ARBA00022692"/>
    </source>
</evidence>
<sequence length="124" mass="14215">MPEITAIYLRQRKYIFFLLSIYVLGWGFTTYKTIFLGLILGTSLSLFNLWLLARRTDKFGEAVAKGEKVRSLGMMSRMATAVLSVMLALEYPDKLHLYSVILGLMTSYIVIMIDFFLQAINSRN</sequence>
<name>A0ABU5IXB2_9BACI</name>
<protein>
    <submittedName>
        <fullName evidence="7">ATP synthase subunit I</fullName>
    </submittedName>
</protein>
<feature type="transmembrane region" description="Helical" evidence="6">
    <location>
        <begin position="97"/>
        <end position="117"/>
    </location>
</feature>
<feature type="transmembrane region" description="Helical" evidence="6">
    <location>
        <begin position="74"/>
        <end position="91"/>
    </location>
</feature>
<comment type="caution">
    <text evidence="7">The sequence shown here is derived from an EMBL/GenBank/DDBJ whole genome shotgun (WGS) entry which is preliminary data.</text>
</comment>
<organism evidence="7 8">
    <name type="scientific">Robertmurraya mangrovi</name>
    <dbReference type="NCBI Taxonomy" id="3098077"/>
    <lineage>
        <taxon>Bacteria</taxon>
        <taxon>Bacillati</taxon>
        <taxon>Bacillota</taxon>
        <taxon>Bacilli</taxon>
        <taxon>Bacillales</taxon>
        <taxon>Bacillaceae</taxon>
        <taxon>Robertmurraya</taxon>
    </lineage>
</organism>
<evidence type="ECO:0000313" key="8">
    <source>
        <dbReference type="Proteomes" id="UP001290455"/>
    </source>
</evidence>
<dbReference type="Proteomes" id="UP001290455">
    <property type="component" value="Unassembled WGS sequence"/>
</dbReference>
<dbReference type="PANTHER" id="PTHR40035:SF1">
    <property type="entry name" value="ATP SYNTHASE PROTEIN I"/>
    <property type="match status" value="1"/>
</dbReference>
<evidence type="ECO:0000256" key="6">
    <source>
        <dbReference type="SAM" id="Phobius"/>
    </source>
</evidence>
<evidence type="ECO:0000256" key="2">
    <source>
        <dbReference type="ARBA" id="ARBA00022475"/>
    </source>
</evidence>
<proteinExistence type="predicted"/>
<keyword evidence="4 6" id="KW-1133">Transmembrane helix</keyword>
<dbReference type="EMBL" id="JAXOFX010000004">
    <property type="protein sequence ID" value="MDZ5471809.1"/>
    <property type="molecule type" value="Genomic_DNA"/>
</dbReference>
<evidence type="ECO:0000256" key="4">
    <source>
        <dbReference type="ARBA" id="ARBA00022989"/>
    </source>
</evidence>
<keyword evidence="8" id="KW-1185">Reference proteome</keyword>